<dbReference type="RefSeq" id="WP_157720249.1">
    <property type="nucleotide sequence ID" value="NZ_LT629749.1"/>
</dbReference>
<dbReference type="OrthoDB" id="9764591at2"/>
<evidence type="ECO:0000256" key="4">
    <source>
        <dbReference type="ARBA" id="ARBA00022729"/>
    </source>
</evidence>
<keyword evidence="8" id="KW-1185">Reference proteome</keyword>
<dbReference type="InterPro" id="IPR030678">
    <property type="entry name" value="Peptide/Ni-bd"/>
</dbReference>
<dbReference type="GO" id="GO:1904680">
    <property type="term" value="F:peptide transmembrane transporter activity"/>
    <property type="evidence" value="ECO:0007669"/>
    <property type="project" value="TreeGrafter"/>
</dbReference>
<evidence type="ECO:0000313" key="8">
    <source>
        <dbReference type="Proteomes" id="UP000199092"/>
    </source>
</evidence>
<keyword evidence="3" id="KW-0813">Transport</keyword>
<dbReference type="PIRSF" id="PIRSF002741">
    <property type="entry name" value="MppA"/>
    <property type="match status" value="1"/>
</dbReference>
<dbReference type="Gene3D" id="3.40.190.10">
    <property type="entry name" value="Periplasmic binding protein-like II"/>
    <property type="match status" value="1"/>
</dbReference>
<dbReference type="PANTHER" id="PTHR30290">
    <property type="entry name" value="PERIPLASMIC BINDING COMPONENT OF ABC TRANSPORTER"/>
    <property type="match status" value="1"/>
</dbReference>
<dbReference type="PROSITE" id="PS51318">
    <property type="entry name" value="TAT"/>
    <property type="match status" value="1"/>
</dbReference>
<sequence length="612" mass="65105">MVDRTAPGRERRRALRRLTGAVAALGLTLPLGLSVAAPTPAAAAAGDLKVALTSDIDTLNPFLAILASSTGILRFQYESLVQYGTDNEVVPGLASEWQTSPDGKTWTFTIPADRKWSDGEPLTAEDAVWTFDAVKDEEALQQANGGLVTNVAKVTASDPQTLVMTLNSPQAANPGAELPIVPEHVWADVDAATYANDTDTVGSGPFVITSYAQSQSVELKANPNFWRGAPKISGLTYVSYKSTDAAVQALRTSEVDVVSGLTPAQFQSLDGQQGITTNSGAGRRYQAMAINPGAVDADGKPLGNGNPALQDKALREAIMTAIDNKTLLDRVLQGLGRPGQTEVPSVYPAYFGFAPGATERTFDPAQANQMLDDAGYAKGADGVRTDKSGKPLKLRLMGRNSDPTHQQLAEFIQPWLRDVGIDVEVSMVTPNQVNDDSTLGRYDLYFTGWGIGPDPDFQLSINRCDSRPNADGSGSTSESNWCDPAFDELYDAQHAELDPAKRAELVKEAFTMIHEAAVNDVLYYADSLEAYRSDRFAGFTKQPTEGGVITGQNGYWGFYDAAPVTAADTDPAGGASDGLPGWVLPVGLAVVVLAALGVVLGLRRRSSAADRE</sequence>
<keyword evidence="5" id="KW-0472">Membrane</keyword>
<dbReference type="SUPFAM" id="SSF53850">
    <property type="entry name" value="Periplasmic binding protein-like II"/>
    <property type="match status" value="1"/>
</dbReference>
<dbReference type="GO" id="GO:0015833">
    <property type="term" value="P:peptide transport"/>
    <property type="evidence" value="ECO:0007669"/>
    <property type="project" value="TreeGrafter"/>
</dbReference>
<keyword evidence="4" id="KW-0732">Signal</keyword>
<evidence type="ECO:0000256" key="2">
    <source>
        <dbReference type="ARBA" id="ARBA00005695"/>
    </source>
</evidence>
<dbReference type="InterPro" id="IPR000914">
    <property type="entry name" value="SBP_5_dom"/>
</dbReference>
<keyword evidence="5" id="KW-1133">Transmembrane helix</keyword>
<name>A0A1H1LZU6_9ACTN</name>
<keyword evidence="5" id="KW-0812">Transmembrane</keyword>
<evidence type="ECO:0000313" key="7">
    <source>
        <dbReference type="EMBL" id="SDR80073.1"/>
    </source>
</evidence>
<organism evidence="7 8">
    <name type="scientific">Friedmanniella luteola</name>
    <dbReference type="NCBI Taxonomy" id="546871"/>
    <lineage>
        <taxon>Bacteria</taxon>
        <taxon>Bacillati</taxon>
        <taxon>Actinomycetota</taxon>
        <taxon>Actinomycetes</taxon>
        <taxon>Propionibacteriales</taxon>
        <taxon>Nocardioidaceae</taxon>
        <taxon>Friedmanniella</taxon>
    </lineage>
</organism>
<evidence type="ECO:0000256" key="1">
    <source>
        <dbReference type="ARBA" id="ARBA00004196"/>
    </source>
</evidence>
<feature type="transmembrane region" description="Helical" evidence="5">
    <location>
        <begin position="582"/>
        <end position="602"/>
    </location>
</feature>
<evidence type="ECO:0000256" key="5">
    <source>
        <dbReference type="SAM" id="Phobius"/>
    </source>
</evidence>
<evidence type="ECO:0000256" key="3">
    <source>
        <dbReference type="ARBA" id="ARBA00022448"/>
    </source>
</evidence>
<reference evidence="7 8" key="1">
    <citation type="submission" date="2016-10" db="EMBL/GenBank/DDBJ databases">
        <authorList>
            <person name="de Groot N.N."/>
        </authorList>
    </citation>
    <scope>NUCLEOTIDE SEQUENCE [LARGE SCALE GENOMIC DNA]</scope>
    <source>
        <strain evidence="7 8">DSM 21741</strain>
    </source>
</reference>
<proteinExistence type="inferred from homology"/>
<dbReference type="CDD" id="cd08513">
    <property type="entry name" value="PBP2_thermophilic_Hb8_like"/>
    <property type="match status" value="1"/>
</dbReference>
<evidence type="ECO:0000259" key="6">
    <source>
        <dbReference type="Pfam" id="PF00496"/>
    </source>
</evidence>
<dbReference type="STRING" id="546871.SAMN04488543_0507"/>
<dbReference type="GO" id="GO:0043190">
    <property type="term" value="C:ATP-binding cassette (ABC) transporter complex"/>
    <property type="evidence" value="ECO:0007669"/>
    <property type="project" value="InterPro"/>
</dbReference>
<feature type="domain" description="Solute-binding protein family 5" evidence="6">
    <location>
        <begin position="88"/>
        <end position="460"/>
    </location>
</feature>
<dbReference type="Gene3D" id="3.10.105.10">
    <property type="entry name" value="Dipeptide-binding Protein, Domain 3"/>
    <property type="match status" value="1"/>
</dbReference>
<dbReference type="EMBL" id="LT629749">
    <property type="protein sequence ID" value="SDR80073.1"/>
    <property type="molecule type" value="Genomic_DNA"/>
</dbReference>
<dbReference type="Pfam" id="PF00496">
    <property type="entry name" value="SBP_bac_5"/>
    <property type="match status" value="1"/>
</dbReference>
<gene>
    <name evidence="7" type="ORF">SAMN04488543_0507</name>
</gene>
<protein>
    <submittedName>
        <fullName evidence="7">Peptide/nickel transport system substrate-binding protein</fullName>
    </submittedName>
</protein>
<comment type="similarity">
    <text evidence="2">Belongs to the bacterial solute-binding protein 5 family.</text>
</comment>
<dbReference type="PANTHER" id="PTHR30290:SF10">
    <property type="entry name" value="PERIPLASMIC OLIGOPEPTIDE-BINDING PROTEIN-RELATED"/>
    <property type="match status" value="1"/>
</dbReference>
<dbReference type="InterPro" id="IPR039424">
    <property type="entry name" value="SBP_5"/>
</dbReference>
<dbReference type="InterPro" id="IPR006311">
    <property type="entry name" value="TAT_signal"/>
</dbReference>
<comment type="subcellular location">
    <subcellularLocation>
        <location evidence="1">Cell envelope</location>
    </subcellularLocation>
</comment>
<dbReference type="AlphaFoldDB" id="A0A1H1LZU6"/>
<dbReference type="GO" id="GO:0042597">
    <property type="term" value="C:periplasmic space"/>
    <property type="evidence" value="ECO:0007669"/>
    <property type="project" value="UniProtKB-ARBA"/>
</dbReference>
<dbReference type="GO" id="GO:0030313">
    <property type="term" value="C:cell envelope"/>
    <property type="evidence" value="ECO:0007669"/>
    <property type="project" value="UniProtKB-SubCell"/>
</dbReference>
<dbReference type="Proteomes" id="UP000199092">
    <property type="component" value="Chromosome I"/>
</dbReference>
<accession>A0A1H1LZU6</accession>